<dbReference type="AlphaFoldDB" id="A0ABD5WL73"/>
<dbReference type="InterPro" id="IPR055685">
    <property type="entry name" value="DUF7261"/>
</dbReference>
<dbReference type="Proteomes" id="UP001596407">
    <property type="component" value="Unassembled WGS sequence"/>
</dbReference>
<keyword evidence="2" id="KW-1185">Reference proteome</keyword>
<dbReference type="RefSeq" id="WP_382209984.1">
    <property type="nucleotide sequence ID" value="NZ_JBHSZH010000005.1"/>
</dbReference>
<proteinExistence type="predicted"/>
<dbReference type="Pfam" id="PF23922">
    <property type="entry name" value="DUF7261"/>
    <property type="match status" value="1"/>
</dbReference>
<reference evidence="1 2" key="1">
    <citation type="journal article" date="2019" name="Int. J. Syst. Evol. Microbiol.">
        <title>The Global Catalogue of Microorganisms (GCM) 10K type strain sequencing project: providing services to taxonomists for standard genome sequencing and annotation.</title>
        <authorList>
            <consortium name="The Broad Institute Genomics Platform"/>
            <consortium name="The Broad Institute Genome Sequencing Center for Infectious Disease"/>
            <person name="Wu L."/>
            <person name="Ma J."/>
        </authorList>
    </citation>
    <scope>NUCLEOTIDE SEQUENCE [LARGE SCALE GENOMIC DNA]</scope>
    <source>
        <strain evidence="1 2">DT72</strain>
    </source>
</reference>
<accession>A0ABD5WL73</accession>
<evidence type="ECO:0000313" key="1">
    <source>
        <dbReference type="EMBL" id="MFC7081259.1"/>
    </source>
</evidence>
<sequence>MPADFAWGERTAAVAAVRADLRPRLDALRSSRVESGTVYQVSYNRSAAEAWRDSSCPGGPNRQFGPCEARRGVVVQNRAGRTHVLAVAFDVRVVSEESEMALTLVVEGVE</sequence>
<dbReference type="EMBL" id="JBHSZH010000005">
    <property type="protein sequence ID" value="MFC7081259.1"/>
    <property type="molecule type" value="Genomic_DNA"/>
</dbReference>
<evidence type="ECO:0000313" key="2">
    <source>
        <dbReference type="Proteomes" id="UP001596407"/>
    </source>
</evidence>
<comment type="caution">
    <text evidence="1">The sequence shown here is derived from an EMBL/GenBank/DDBJ whole genome shotgun (WGS) entry which is preliminary data.</text>
</comment>
<protein>
    <submittedName>
        <fullName evidence="1">Uncharacterized protein</fullName>
    </submittedName>
</protein>
<organism evidence="1 2">
    <name type="scientific">Halorussus caseinilyticus</name>
    <dbReference type="NCBI Taxonomy" id="3034025"/>
    <lineage>
        <taxon>Archaea</taxon>
        <taxon>Methanobacteriati</taxon>
        <taxon>Methanobacteriota</taxon>
        <taxon>Stenosarchaea group</taxon>
        <taxon>Halobacteria</taxon>
        <taxon>Halobacteriales</taxon>
        <taxon>Haladaptataceae</taxon>
        <taxon>Halorussus</taxon>
    </lineage>
</organism>
<name>A0ABD5WL73_9EURY</name>
<gene>
    <name evidence="1" type="ORF">ACFQJ6_15285</name>
</gene>